<name>A0ABQ2EP60_9DEIO</name>
<feature type="domain" description="Solute-binding protein family 5" evidence="5">
    <location>
        <begin position="84"/>
        <end position="478"/>
    </location>
</feature>
<sequence>MKKALLLALAMTASTSLAAPFVWPAAWTAEQNTANKRGGEYRDYTIADFKTFNPFTSAEATSIPGTMATGSSGLFMQNPSNDDFIPYMAAGEPVVSNNGKRFVVKIRPGMKFSDGQAITADDFVTTMKIHMDDKVGSNSYDSFFLTKKPITIKKIDNMTLQFDFPQVSSGAYGRMSFAPWPDHVFGKAYRAGGAEAIKKMWTLGTNPSEIVSPGMWTLNSYRAGERAVLSENKFWGEWNKDSRGQALPYLDRYSFRIVSDLNAGLAAFLAGQIDAFAPRNADDLAQIKRAVDAGNLKATLIANQSPTAASQWIVFNWNKASDPAKQKLFRDVRFRRAMSHLANRQAMIQLALGGLGTENYYSVYPIFKQQLAVAANAPKYPFNPEAASKLLAQMGYTKKNAQGFLVDKAGKVLEFNLSTNAGNTVREQLGRIFADEAKKVGVKVNFTPIDFNNLVNQLTAKGENRPFDAILLGLSGGSNVWSFGANVVPCGTNLHSYNNPTNGACATSQEQLMTKLYYQGDATLDGAKRRAIGAQILQAEGELQPVVYLVGGNYHVAYNERLGGEFTKAMMDAYYGSRRIALTFIK</sequence>
<dbReference type="PIRSF" id="PIRSF002741">
    <property type="entry name" value="MppA"/>
    <property type="match status" value="1"/>
</dbReference>
<proteinExistence type="inferred from homology"/>
<comment type="similarity">
    <text evidence="1">Belongs to the bacterial solute-binding protein 5 family.</text>
</comment>
<dbReference type="PANTHER" id="PTHR30290">
    <property type="entry name" value="PERIPLASMIC BINDING COMPONENT OF ABC TRANSPORTER"/>
    <property type="match status" value="1"/>
</dbReference>
<dbReference type="InterPro" id="IPR030678">
    <property type="entry name" value="Peptide/Ni-bd"/>
</dbReference>
<keyword evidence="7" id="KW-1185">Reference proteome</keyword>
<comment type="caution">
    <text evidence="6">The sequence shown here is derived from an EMBL/GenBank/DDBJ whole genome shotgun (WGS) entry which is preliminary data.</text>
</comment>
<keyword evidence="3 4" id="KW-0732">Signal</keyword>
<dbReference type="EMBL" id="BMPP01000004">
    <property type="protein sequence ID" value="GGK19668.1"/>
    <property type="molecule type" value="Genomic_DNA"/>
</dbReference>
<evidence type="ECO:0000313" key="6">
    <source>
        <dbReference type="EMBL" id="GGK19668.1"/>
    </source>
</evidence>
<protein>
    <submittedName>
        <fullName evidence="6">Peptide-binding protein</fullName>
    </submittedName>
</protein>
<evidence type="ECO:0000259" key="5">
    <source>
        <dbReference type="Pfam" id="PF00496"/>
    </source>
</evidence>
<dbReference type="InterPro" id="IPR000914">
    <property type="entry name" value="SBP_5_dom"/>
</dbReference>
<dbReference type="Gene3D" id="3.90.76.10">
    <property type="entry name" value="Dipeptide-binding Protein, Domain 1"/>
    <property type="match status" value="1"/>
</dbReference>
<evidence type="ECO:0000256" key="1">
    <source>
        <dbReference type="ARBA" id="ARBA00005695"/>
    </source>
</evidence>
<dbReference type="Pfam" id="PF00496">
    <property type="entry name" value="SBP_bac_5"/>
    <property type="match status" value="1"/>
</dbReference>
<gene>
    <name evidence="6" type="ORF">GCM10008955_11410</name>
</gene>
<dbReference type="InterPro" id="IPR039424">
    <property type="entry name" value="SBP_5"/>
</dbReference>
<evidence type="ECO:0000313" key="7">
    <source>
        <dbReference type="Proteomes" id="UP000647587"/>
    </source>
</evidence>
<organism evidence="6 7">
    <name type="scientific">Deinococcus malanensis</name>
    <dbReference type="NCBI Taxonomy" id="1706855"/>
    <lineage>
        <taxon>Bacteria</taxon>
        <taxon>Thermotogati</taxon>
        <taxon>Deinococcota</taxon>
        <taxon>Deinococci</taxon>
        <taxon>Deinococcales</taxon>
        <taxon>Deinococcaceae</taxon>
        <taxon>Deinococcus</taxon>
    </lineage>
</organism>
<dbReference type="RefSeq" id="WP_189005398.1">
    <property type="nucleotide sequence ID" value="NZ_BMPP01000004.1"/>
</dbReference>
<feature type="signal peptide" evidence="4">
    <location>
        <begin position="1"/>
        <end position="18"/>
    </location>
</feature>
<dbReference type="Proteomes" id="UP000647587">
    <property type="component" value="Unassembled WGS sequence"/>
</dbReference>
<keyword evidence="2" id="KW-0813">Transport</keyword>
<reference evidence="7" key="1">
    <citation type="journal article" date="2019" name="Int. J. Syst. Evol. Microbiol.">
        <title>The Global Catalogue of Microorganisms (GCM) 10K type strain sequencing project: providing services to taxonomists for standard genome sequencing and annotation.</title>
        <authorList>
            <consortium name="The Broad Institute Genomics Platform"/>
            <consortium name="The Broad Institute Genome Sequencing Center for Infectious Disease"/>
            <person name="Wu L."/>
            <person name="Ma J."/>
        </authorList>
    </citation>
    <scope>NUCLEOTIDE SEQUENCE [LARGE SCALE GENOMIC DNA]</scope>
    <source>
        <strain evidence="7">JCM 30331</strain>
    </source>
</reference>
<dbReference type="PANTHER" id="PTHR30290:SF9">
    <property type="entry name" value="OLIGOPEPTIDE-BINDING PROTEIN APPA"/>
    <property type="match status" value="1"/>
</dbReference>
<accession>A0ABQ2EP60</accession>
<dbReference type="Gene3D" id="3.40.190.10">
    <property type="entry name" value="Periplasmic binding protein-like II"/>
    <property type="match status" value="1"/>
</dbReference>
<evidence type="ECO:0000256" key="4">
    <source>
        <dbReference type="SAM" id="SignalP"/>
    </source>
</evidence>
<evidence type="ECO:0000256" key="2">
    <source>
        <dbReference type="ARBA" id="ARBA00022448"/>
    </source>
</evidence>
<dbReference type="SUPFAM" id="SSF53850">
    <property type="entry name" value="Periplasmic binding protein-like II"/>
    <property type="match status" value="1"/>
</dbReference>
<dbReference type="Gene3D" id="3.10.105.10">
    <property type="entry name" value="Dipeptide-binding Protein, Domain 3"/>
    <property type="match status" value="1"/>
</dbReference>
<feature type="chain" id="PRO_5046768949" evidence="4">
    <location>
        <begin position="19"/>
        <end position="586"/>
    </location>
</feature>
<dbReference type="CDD" id="cd08500">
    <property type="entry name" value="PBP2_NikA_DppA_OppA_like_4"/>
    <property type="match status" value="1"/>
</dbReference>
<evidence type="ECO:0000256" key="3">
    <source>
        <dbReference type="ARBA" id="ARBA00022729"/>
    </source>
</evidence>